<keyword evidence="1" id="KW-1133">Transmembrane helix</keyword>
<accession>A0AAU7VGG1</accession>
<sequence length="331" mass="35513">MPSTRPSTSIWLEMSERIGCDIATIKAVFEVEAAGRFFESNGKLPRRFEPHHFPRAHWGTLGFSVPQGTAAWRASLRLSTSARRRMFDIAENIDPEATYDASSWGAPQIMGFNAELAGYSSAVEMVDAFEQSADEQIRGFVHFCESAGLTTHLRSQDWLAFASGYNGNGQAPVYAGRIETAYRRQSGGVASASVLRVGMRGHAVEELQAQLVALGYEITVDGHFGNETLTAVRDFQNQRGLAVDGVVGATTQRAIVQAGGEPLTRDREEIPESSGDRLMDKVIERGTAVVGSGGVVGLLSGVNDNAQTILVGGAVVGAIVIAAIWLLKKKG</sequence>
<evidence type="ECO:0000259" key="3">
    <source>
        <dbReference type="Pfam" id="PF11860"/>
    </source>
</evidence>
<keyword evidence="1" id="KW-0472">Membrane</keyword>
<name>A0AAU7VGG1_9CAUD</name>
<reference evidence="4" key="1">
    <citation type="submission" date="2024-06" db="EMBL/GenBank/DDBJ databases">
        <authorList>
            <person name="Lu L."/>
            <person name="Wei N."/>
            <person name="Zhang R."/>
        </authorList>
    </citation>
    <scope>NUCLEOTIDE SEQUENCE</scope>
</reference>
<dbReference type="InterPro" id="IPR036365">
    <property type="entry name" value="PGBD-like_sf"/>
</dbReference>
<dbReference type="SUPFAM" id="SSF47090">
    <property type="entry name" value="PGBD-like"/>
    <property type="match status" value="1"/>
</dbReference>
<evidence type="ECO:0000313" key="4">
    <source>
        <dbReference type="EMBL" id="XBW75412.1"/>
    </source>
</evidence>
<dbReference type="Pfam" id="PF11860">
    <property type="entry name" value="Muramidase"/>
    <property type="match status" value="1"/>
</dbReference>
<dbReference type="Gene3D" id="1.10.101.10">
    <property type="entry name" value="PGBD-like superfamily/PGBD"/>
    <property type="match status" value="1"/>
</dbReference>
<dbReference type="InterPro" id="IPR024408">
    <property type="entry name" value="Muramidase"/>
</dbReference>
<evidence type="ECO:0000259" key="2">
    <source>
        <dbReference type="Pfam" id="PF01471"/>
    </source>
</evidence>
<feature type="domain" description="Peptidoglycan binding-like" evidence="2">
    <location>
        <begin position="201"/>
        <end position="255"/>
    </location>
</feature>
<feature type="transmembrane region" description="Helical" evidence="1">
    <location>
        <begin position="309"/>
        <end position="327"/>
    </location>
</feature>
<organism evidence="4">
    <name type="scientific">Dinoroseobacter phage vB_DshS_R26L</name>
    <dbReference type="NCBI Taxonomy" id="3161158"/>
    <lineage>
        <taxon>Viruses</taxon>
        <taxon>Duplodnaviria</taxon>
        <taxon>Heunggongvirae</taxon>
        <taxon>Uroviricota</taxon>
        <taxon>Caudoviricetes</taxon>
        <taxon>Nanhaivirus</taxon>
    </lineage>
</organism>
<gene>
    <name evidence="4" type="ORF">vBDshSR26L_97</name>
</gene>
<protein>
    <submittedName>
        <fullName evidence="4">N-acetylmuramidase</fullName>
    </submittedName>
</protein>
<feature type="domain" description="N-acetylmuramidase" evidence="3">
    <location>
        <begin position="22"/>
        <end position="184"/>
    </location>
</feature>
<dbReference type="InterPro" id="IPR002477">
    <property type="entry name" value="Peptidoglycan-bd-like"/>
</dbReference>
<keyword evidence="1" id="KW-0812">Transmembrane</keyword>
<evidence type="ECO:0000256" key="1">
    <source>
        <dbReference type="SAM" id="Phobius"/>
    </source>
</evidence>
<dbReference type="Pfam" id="PF01471">
    <property type="entry name" value="PG_binding_1"/>
    <property type="match status" value="1"/>
</dbReference>
<dbReference type="InterPro" id="IPR036366">
    <property type="entry name" value="PGBDSf"/>
</dbReference>
<dbReference type="EMBL" id="PP882867">
    <property type="protein sequence ID" value="XBW75412.1"/>
    <property type="molecule type" value="Genomic_DNA"/>
</dbReference>
<proteinExistence type="predicted"/>